<feature type="coiled-coil region" evidence="1">
    <location>
        <begin position="76"/>
        <end position="103"/>
    </location>
</feature>
<gene>
    <name evidence="2" type="ORF">PPENT_87.1.T1000003</name>
</gene>
<dbReference type="Proteomes" id="UP000689195">
    <property type="component" value="Unassembled WGS sequence"/>
</dbReference>
<evidence type="ECO:0000313" key="3">
    <source>
        <dbReference type="Proteomes" id="UP000689195"/>
    </source>
</evidence>
<keyword evidence="1" id="KW-0175">Coiled coil</keyword>
<name>A0A8S1WUH2_9CILI</name>
<accession>A0A8S1WUH2</accession>
<comment type="caution">
    <text evidence="2">The sequence shown here is derived from an EMBL/GenBank/DDBJ whole genome shotgun (WGS) entry which is preliminary data.</text>
</comment>
<organism evidence="2 3">
    <name type="scientific">Paramecium pentaurelia</name>
    <dbReference type="NCBI Taxonomy" id="43138"/>
    <lineage>
        <taxon>Eukaryota</taxon>
        <taxon>Sar</taxon>
        <taxon>Alveolata</taxon>
        <taxon>Ciliophora</taxon>
        <taxon>Intramacronucleata</taxon>
        <taxon>Oligohymenophorea</taxon>
        <taxon>Peniculida</taxon>
        <taxon>Parameciidae</taxon>
        <taxon>Paramecium</taxon>
    </lineage>
</organism>
<evidence type="ECO:0000313" key="2">
    <source>
        <dbReference type="EMBL" id="CAD8191779.1"/>
    </source>
</evidence>
<sequence length="267" mass="31733">MEQALYKDIFYNYDHSYVNDYLTLQEEYVRPWQVNVERVQHGQNFGVKVPSMTSLVQGLMDKWEVEQKKKMRLLNLGELQNKILELEQQYDKINDQCKSILAQKFNGVQMQSMSDKKAPLWVEVQNSTEEEEFLDTIYIKWCTIQPFNQELQNAAKAFQLYNPQTTIEICVNENNVQPLHIQFFLGAKFTRYSTNQRCKYEFNRLESYKINFIQVPYDKGPYIRLCKRCGFTTNEPSVKLEDDVKHLLQNCAIFAQYIGRDQLQINR</sequence>
<proteinExistence type="predicted"/>
<reference evidence="2" key="1">
    <citation type="submission" date="2021-01" db="EMBL/GenBank/DDBJ databases">
        <authorList>
            <consortium name="Genoscope - CEA"/>
            <person name="William W."/>
        </authorList>
    </citation>
    <scope>NUCLEOTIDE SEQUENCE</scope>
</reference>
<evidence type="ECO:0000256" key="1">
    <source>
        <dbReference type="SAM" id="Coils"/>
    </source>
</evidence>
<keyword evidence="3" id="KW-1185">Reference proteome</keyword>
<dbReference type="AlphaFoldDB" id="A0A8S1WUH2"/>
<protein>
    <submittedName>
        <fullName evidence="2">Uncharacterized protein</fullName>
    </submittedName>
</protein>
<dbReference type="EMBL" id="CAJJDO010000100">
    <property type="protein sequence ID" value="CAD8191779.1"/>
    <property type="molecule type" value="Genomic_DNA"/>
</dbReference>